<evidence type="ECO:0000313" key="9">
    <source>
        <dbReference type="Proteomes" id="UP000095390"/>
    </source>
</evidence>
<dbReference type="PANTHER" id="PTHR47268:SF4">
    <property type="entry name" value="ACYLPHOSPHATASE"/>
    <property type="match status" value="1"/>
</dbReference>
<dbReference type="EMBL" id="CYYC01000016">
    <property type="protein sequence ID" value="CUM99587.1"/>
    <property type="molecule type" value="Genomic_DNA"/>
</dbReference>
<dbReference type="Pfam" id="PF00708">
    <property type="entry name" value="Acylphosphatase"/>
    <property type="match status" value="1"/>
</dbReference>
<dbReference type="SUPFAM" id="SSF54975">
    <property type="entry name" value="Acylphosphatase/BLUF domain-like"/>
    <property type="match status" value="1"/>
</dbReference>
<accession>A0A173TCA7</accession>
<dbReference type="InterPro" id="IPR036046">
    <property type="entry name" value="Acylphosphatase-like_dom_sf"/>
</dbReference>
<comment type="catalytic activity">
    <reaction evidence="4 5">
        <text>an acyl phosphate + H2O = a carboxylate + phosphate + H(+)</text>
        <dbReference type="Rhea" id="RHEA:14965"/>
        <dbReference type="ChEBI" id="CHEBI:15377"/>
        <dbReference type="ChEBI" id="CHEBI:15378"/>
        <dbReference type="ChEBI" id="CHEBI:29067"/>
        <dbReference type="ChEBI" id="CHEBI:43474"/>
        <dbReference type="ChEBI" id="CHEBI:59918"/>
        <dbReference type="EC" id="3.6.1.7"/>
    </reaction>
</comment>
<feature type="active site" evidence="5">
    <location>
        <position position="36"/>
    </location>
</feature>
<reference evidence="8 9" key="1">
    <citation type="submission" date="2015-09" db="EMBL/GenBank/DDBJ databases">
        <authorList>
            <consortium name="Pathogen Informatics"/>
        </authorList>
    </citation>
    <scope>NUCLEOTIDE SEQUENCE [LARGE SCALE GENOMIC DNA]</scope>
    <source>
        <strain evidence="8 9">2789STDY5834966</strain>
    </source>
</reference>
<evidence type="ECO:0000256" key="5">
    <source>
        <dbReference type="PROSITE-ProRule" id="PRU00520"/>
    </source>
</evidence>
<sequence>MIRKHIIAHGRVQGVGLRFTVTGFAKKYNVTGWVRNLYDGTVEMEVQGLDHRVELFLQELSSDQPGGNRFIRIDKLDITNIPSVNVADEKGFRARY</sequence>
<gene>
    <name evidence="8" type="primary">yccX</name>
    <name evidence="8" type="ORF">ERS852578_01550</name>
</gene>
<evidence type="ECO:0000256" key="3">
    <source>
        <dbReference type="ARBA" id="ARBA00015991"/>
    </source>
</evidence>
<dbReference type="OrthoDB" id="9808093at2"/>
<dbReference type="InterPro" id="IPR001792">
    <property type="entry name" value="Acylphosphatase-like_dom"/>
</dbReference>
<feature type="active site" evidence="5">
    <location>
        <position position="18"/>
    </location>
</feature>
<protein>
    <recommendedName>
        <fullName evidence="3 5">acylphosphatase</fullName>
        <ecNumber evidence="2 5">3.6.1.7</ecNumber>
    </recommendedName>
</protein>
<dbReference type="InterPro" id="IPR020456">
    <property type="entry name" value="Acylphosphatase"/>
</dbReference>
<dbReference type="PROSITE" id="PS51160">
    <property type="entry name" value="ACYLPHOSPHATASE_3"/>
    <property type="match status" value="1"/>
</dbReference>
<evidence type="ECO:0000256" key="2">
    <source>
        <dbReference type="ARBA" id="ARBA00012150"/>
    </source>
</evidence>
<evidence type="ECO:0000313" key="8">
    <source>
        <dbReference type="EMBL" id="CUM99587.1"/>
    </source>
</evidence>
<dbReference type="InterPro" id="IPR017968">
    <property type="entry name" value="Acylphosphatase_CS"/>
</dbReference>
<dbReference type="EC" id="3.6.1.7" evidence="2 5"/>
<dbReference type="Gene3D" id="3.30.70.100">
    <property type="match status" value="1"/>
</dbReference>
<dbReference type="RefSeq" id="WP_022170151.1">
    <property type="nucleotide sequence ID" value="NZ_CYYC01000016.1"/>
</dbReference>
<organism evidence="8 9">
    <name type="scientific">Anaerobutyricum hallii</name>
    <dbReference type="NCBI Taxonomy" id="39488"/>
    <lineage>
        <taxon>Bacteria</taxon>
        <taxon>Bacillati</taxon>
        <taxon>Bacillota</taxon>
        <taxon>Clostridia</taxon>
        <taxon>Lachnospirales</taxon>
        <taxon>Lachnospiraceae</taxon>
        <taxon>Anaerobutyricum</taxon>
    </lineage>
</organism>
<feature type="domain" description="Acylphosphatase-like" evidence="7">
    <location>
        <begin position="3"/>
        <end position="96"/>
    </location>
</feature>
<dbReference type="PANTHER" id="PTHR47268">
    <property type="entry name" value="ACYLPHOSPHATASE"/>
    <property type="match status" value="1"/>
</dbReference>
<evidence type="ECO:0000256" key="6">
    <source>
        <dbReference type="RuleBase" id="RU004168"/>
    </source>
</evidence>
<evidence type="ECO:0000256" key="4">
    <source>
        <dbReference type="ARBA" id="ARBA00047645"/>
    </source>
</evidence>
<keyword evidence="5 8" id="KW-0378">Hydrolase</keyword>
<dbReference type="PROSITE" id="PS00151">
    <property type="entry name" value="ACYLPHOSPHATASE_2"/>
    <property type="match status" value="1"/>
</dbReference>
<name>A0A173TCA7_9FIRM</name>
<dbReference type="Proteomes" id="UP000095390">
    <property type="component" value="Unassembled WGS sequence"/>
</dbReference>
<dbReference type="AlphaFoldDB" id="A0A173TCA7"/>
<proteinExistence type="inferred from homology"/>
<evidence type="ECO:0000256" key="1">
    <source>
        <dbReference type="ARBA" id="ARBA00005614"/>
    </source>
</evidence>
<comment type="similarity">
    <text evidence="1 6">Belongs to the acylphosphatase family.</text>
</comment>
<evidence type="ECO:0000259" key="7">
    <source>
        <dbReference type="PROSITE" id="PS51160"/>
    </source>
</evidence>
<dbReference type="GO" id="GO:0003998">
    <property type="term" value="F:acylphosphatase activity"/>
    <property type="evidence" value="ECO:0007669"/>
    <property type="project" value="UniProtKB-EC"/>
</dbReference>